<dbReference type="RefSeq" id="WP_208766915.1">
    <property type="nucleotide sequence ID" value="NZ_RKQG01000001.1"/>
</dbReference>
<dbReference type="InterPro" id="IPR000835">
    <property type="entry name" value="HTH_MarR-typ"/>
</dbReference>
<dbReference type="PROSITE" id="PS50995">
    <property type="entry name" value="HTH_MARR_2"/>
    <property type="match status" value="1"/>
</dbReference>
<dbReference type="InterPro" id="IPR036390">
    <property type="entry name" value="WH_DNA-bd_sf"/>
</dbReference>
<dbReference type="GO" id="GO:0006950">
    <property type="term" value="P:response to stress"/>
    <property type="evidence" value="ECO:0007669"/>
    <property type="project" value="TreeGrafter"/>
</dbReference>
<keyword evidence="3" id="KW-1185">Reference proteome</keyword>
<dbReference type="Pfam" id="PF12802">
    <property type="entry name" value="MarR_2"/>
    <property type="match status" value="1"/>
</dbReference>
<organism evidence="2 3">
    <name type="scientific">Kitasatospora cineracea</name>
    <dbReference type="NCBI Taxonomy" id="88074"/>
    <lineage>
        <taxon>Bacteria</taxon>
        <taxon>Bacillati</taxon>
        <taxon>Actinomycetota</taxon>
        <taxon>Actinomycetes</taxon>
        <taxon>Kitasatosporales</taxon>
        <taxon>Streptomycetaceae</taxon>
        <taxon>Kitasatospora</taxon>
    </lineage>
</organism>
<dbReference type="PANTHER" id="PTHR33164:SF94">
    <property type="entry name" value="TRANSCRIPTIONAL REGULATORY PROTEIN-RELATED"/>
    <property type="match status" value="1"/>
</dbReference>
<dbReference type="SUPFAM" id="SSF46785">
    <property type="entry name" value="Winged helix' DNA-binding domain"/>
    <property type="match status" value="1"/>
</dbReference>
<evidence type="ECO:0000259" key="1">
    <source>
        <dbReference type="PROSITE" id="PS50995"/>
    </source>
</evidence>
<reference evidence="2 3" key="1">
    <citation type="submission" date="2018-11" db="EMBL/GenBank/DDBJ databases">
        <title>Sequencing the genomes of 1000 actinobacteria strains.</title>
        <authorList>
            <person name="Klenk H.-P."/>
        </authorList>
    </citation>
    <scope>NUCLEOTIDE SEQUENCE [LARGE SCALE GENOMIC DNA]</scope>
    <source>
        <strain evidence="2 3">DSM 44781</strain>
    </source>
</reference>
<dbReference type="AlphaFoldDB" id="A0A3N4RM87"/>
<comment type="caution">
    <text evidence="2">The sequence shown here is derived from an EMBL/GenBank/DDBJ whole genome shotgun (WGS) entry which is preliminary data.</text>
</comment>
<dbReference type="PANTHER" id="PTHR33164">
    <property type="entry name" value="TRANSCRIPTIONAL REGULATOR, MARR FAMILY"/>
    <property type="match status" value="1"/>
</dbReference>
<accession>A0A3N4RM87</accession>
<dbReference type="EMBL" id="RKQG01000001">
    <property type="protein sequence ID" value="RPE31931.1"/>
    <property type="molecule type" value="Genomic_DNA"/>
</dbReference>
<dbReference type="InterPro" id="IPR039422">
    <property type="entry name" value="MarR/SlyA-like"/>
</dbReference>
<evidence type="ECO:0000313" key="3">
    <source>
        <dbReference type="Proteomes" id="UP000266906"/>
    </source>
</evidence>
<sequence>MAIPESGPFPQSPSMAGEIQAFQTATRDLIGVALRSLEAAGDGVSLPQVRMLLALDDLGCVPSSVVAKELGLGASSVTRLADRLVRSGHVVRGADPHHRSVVTLELSSGGRALIGRVLRWREQELARILARLDPALRAATAEGLAVLHQVVGEDYAADLHGPVPL</sequence>
<gene>
    <name evidence="2" type="ORF">EDD38_0173</name>
</gene>
<proteinExistence type="predicted"/>
<dbReference type="Proteomes" id="UP000266906">
    <property type="component" value="Unassembled WGS sequence"/>
</dbReference>
<name>A0A3N4RM87_9ACTN</name>
<feature type="domain" description="HTH marR-type" evidence="1">
    <location>
        <begin position="12"/>
        <end position="152"/>
    </location>
</feature>
<dbReference type="Gene3D" id="1.10.10.10">
    <property type="entry name" value="Winged helix-like DNA-binding domain superfamily/Winged helix DNA-binding domain"/>
    <property type="match status" value="1"/>
</dbReference>
<protein>
    <submittedName>
        <fullName evidence="2">MarR family transcriptional regulator</fullName>
    </submittedName>
</protein>
<evidence type="ECO:0000313" key="2">
    <source>
        <dbReference type="EMBL" id="RPE31931.1"/>
    </source>
</evidence>
<dbReference type="InterPro" id="IPR036388">
    <property type="entry name" value="WH-like_DNA-bd_sf"/>
</dbReference>
<dbReference type="SMART" id="SM00347">
    <property type="entry name" value="HTH_MARR"/>
    <property type="match status" value="1"/>
</dbReference>
<dbReference type="GO" id="GO:0003700">
    <property type="term" value="F:DNA-binding transcription factor activity"/>
    <property type="evidence" value="ECO:0007669"/>
    <property type="project" value="InterPro"/>
</dbReference>